<dbReference type="STRING" id="762967.HMPREF9440_00116"/>
<dbReference type="SMART" id="SM01219">
    <property type="entry name" value="Frataxin_Cyay"/>
    <property type="match status" value="1"/>
</dbReference>
<organism evidence="4 5">
    <name type="scientific">Sutterella parvirubra YIT 11816</name>
    <dbReference type="NCBI Taxonomy" id="762967"/>
    <lineage>
        <taxon>Bacteria</taxon>
        <taxon>Pseudomonadati</taxon>
        <taxon>Pseudomonadota</taxon>
        <taxon>Betaproteobacteria</taxon>
        <taxon>Burkholderiales</taxon>
        <taxon>Sutterellaceae</taxon>
        <taxon>Sutterella</taxon>
    </lineage>
</organism>
<dbReference type="AlphaFoldDB" id="H3KBM1"/>
<comment type="similarity">
    <text evidence="1">Belongs to the frataxin family.</text>
</comment>
<proteinExistence type="inferred from homology"/>
<dbReference type="HOGENOM" id="CLU_080880_3_0_4"/>
<comment type="caution">
    <text evidence="4">The sequence shown here is derived from an EMBL/GenBank/DDBJ whole genome shotgun (WGS) entry which is preliminary data.</text>
</comment>
<dbReference type="NCBIfam" id="TIGR03421">
    <property type="entry name" value="FeS_CyaY"/>
    <property type="match status" value="1"/>
</dbReference>
<evidence type="ECO:0000256" key="2">
    <source>
        <dbReference type="ARBA" id="ARBA00023004"/>
    </source>
</evidence>
<dbReference type="GO" id="GO:0016226">
    <property type="term" value="P:iron-sulfur cluster assembly"/>
    <property type="evidence" value="ECO:0007669"/>
    <property type="project" value="InterPro"/>
</dbReference>
<keyword evidence="3" id="KW-0175">Coiled coil</keyword>
<protein>
    <submittedName>
        <fullName evidence="4">Iron donor protein CyaY</fullName>
    </submittedName>
</protein>
<dbReference type="EMBL" id="AFBQ01000013">
    <property type="protein sequence ID" value="EHY32506.1"/>
    <property type="molecule type" value="Genomic_DNA"/>
</dbReference>
<feature type="coiled-coil region" evidence="3">
    <location>
        <begin position="4"/>
        <end position="31"/>
    </location>
</feature>
<evidence type="ECO:0000256" key="1">
    <source>
        <dbReference type="ARBA" id="ARBA00008183"/>
    </source>
</evidence>
<sequence>MSMVNEETAFVERAEAEMRRLADRLETVNDDVECLRSGNVLNVELDDGGSCVVNIQTPMREIWTATKFGGCHFSRGEDGVWRERRTGRTIDEVVDEHLEKLRG</sequence>
<reference evidence="4 5" key="1">
    <citation type="submission" date="2011-11" db="EMBL/GenBank/DDBJ databases">
        <authorList>
            <person name="Weinstock G."/>
            <person name="Sodergren E."/>
            <person name="Clifton S."/>
            <person name="Fulton L."/>
            <person name="Fulton B."/>
            <person name="Courtney L."/>
            <person name="Fronick C."/>
            <person name="Harrison M."/>
            <person name="Strong C."/>
            <person name="Farmer C."/>
            <person name="Delahaunty K."/>
            <person name="Markovic C."/>
            <person name="Hall O."/>
            <person name="Minx P."/>
            <person name="Tomlinson C."/>
            <person name="Mitreva M."/>
            <person name="Hou S."/>
            <person name="Chen J."/>
            <person name="Wollam A."/>
            <person name="Pepin K.H."/>
            <person name="Johnson M."/>
            <person name="Bhonagiri V."/>
            <person name="Zhang X."/>
            <person name="Suruliraj S."/>
            <person name="Warren W."/>
            <person name="Chinwalla A."/>
            <person name="Mardis E.R."/>
            <person name="Wilson R.K."/>
        </authorList>
    </citation>
    <scope>NUCLEOTIDE SEQUENCE [LARGE SCALE GENOMIC DNA]</scope>
    <source>
        <strain evidence="4 5">YIT 11816</strain>
    </source>
</reference>
<evidence type="ECO:0000256" key="3">
    <source>
        <dbReference type="SAM" id="Coils"/>
    </source>
</evidence>
<dbReference type="PROSITE" id="PS50810">
    <property type="entry name" value="FRATAXIN_2"/>
    <property type="match status" value="1"/>
</dbReference>
<dbReference type="RefSeq" id="WP_008540459.1">
    <property type="nucleotide sequence ID" value="NZ_JH604847.1"/>
</dbReference>
<dbReference type="InterPro" id="IPR036524">
    <property type="entry name" value="Frataxin/CyaY_sf"/>
</dbReference>
<evidence type="ECO:0000313" key="5">
    <source>
        <dbReference type="Proteomes" id="UP000004956"/>
    </source>
</evidence>
<name>H3KBM1_9BURK</name>
<dbReference type="PANTHER" id="PTHR16821:SF2">
    <property type="entry name" value="FRATAXIN, MITOCHONDRIAL"/>
    <property type="match status" value="1"/>
</dbReference>
<keyword evidence="2" id="KW-0408">Iron</keyword>
<dbReference type="Pfam" id="PF01491">
    <property type="entry name" value="Frataxin_Cyay"/>
    <property type="match status" value="1"/>
</dbReference>
<dbReference type="Proteomes" id="UP000004956">
    <property type="component" value="Unassembled WGS sequence"/>
</dbReference>
<accession>H3KBM1</accession>
<dbReference type="GO" id="GO:0005737">
    <property type="term" value="C:cytoplasm"/>
    <property type="evidence" value="ECO:0007669"/>
    <property type="project" value="UniProtKB-ARBA"/>
</dbReference>
<dbReference type="PANTHER" id="PTHR16821">
    <property type="entry name" value="FRATAXIN"/>
    <property type="match status" value="1"/>
</dbReference>
<dbReference type="SUPFAM" id="SSF55387">
    <property type="entry name" value="Frataxin/Nqo15-like"/>
    <property type="match status" value="1"/>
</dbReference>
<dbReference type="PATRIC" id="fig|762967.3.peg.104"/>
<evidence type="ECO:0000313" key="4">
    <source>
        <dbReference type="EMBL" id="EHY32506.1"/>
    </source>
</evidence>
<gene>
    <name evidence="4" type="ORF">HMPREF9440_00116</name>
</gene>
<dbReference type="InterPro" id="IPR002908">
    <property type="entry name" value="Frataxin/CyaY"/>
</dbReference>
<dbReference type="GO" id="GO:0008199">
    <property type="term" value="F:ferric iron binding"/>
    <property type="evidence" value="ECO:0007669"/>
    <property type="project" value="InterPro"/>
</dbReference>
<keyword evidence="5" id="KW-1185">Reference proteome</keyword>
<dbReference type="Gene3D" id="3.30.920.10">
    <property type="entry name" value="Frataxin/CyaY"/>
    <property type="match status" value="1"/>
</dbReference>